<dbReference type="Proteomes" id="UP001492380">
    <property type="component" value="Unassembled WGS sequence"/>
</dbReference>
<comment type="caution">
    <text evidence="2">The sequence shown here is derived from an EMBL/GenBank/DDBJ whole genome shotgun (WGS) entry which is preliminary data.</text>
</comment>
<gene>
    <name evidence="2" type="ORF">HDK90DRAFT_461836</name>
</gene>
<name>A0ABR1Z3R6_9PEZI</name>
<reference evidence="2 3" key="1">
    <citation type="submission" date="2024-04" db="EMBL/GenBank/DDBJ databases">
        <title>Phyllosticta paracitricarpa is synonymous to the EU quarantine fungus P. citricarpa based on phylogenomic analyses.</title>
        <authorList>
            <consortium name="Lawrence Berkeley National Laboratory"/>
            <person name="Van Ingen-Buijs V.A."/>
            <person name="Van Westerhoven A.C."/>
            <person name="Haridas S."/>
            <person name="Skiadas P."/>
            <person name="Martin F."/>
            <person name="Groenewald J.Z."/>
            <person name="Crous P.W."/>
            <person name="Seidl M.F."/>
        </authorList>
    </citation>
    <scope>NUCLEOTIDE SEQUENCE [LARGE SCALE GENOMIC DNA]</scope>
    <source>
        <strain evidence="2 3">CBS 123374</strain>
    </source>
</reference>
<feature type="compositionally biased region" description="Polar residues" evidence="1">
    <location>
        <begin position="162"/>
        <end position="193"/>
    </location>
</feature>
<accession>A0ABR1Z3R6</accession>
<evidence type="ECO:0000313" key="2">
    <source>
        <dbReference type="EMBL" id="KAK8247050.1"/>
    </source>
</evidence>
<proteinExistence type="predicted"/>
<protein>
    <submittedName>
        <fullName evidence="2">Uncharacterized protein</fullName>
    </submittedName>
</protein>
<evidence type="ECO:0000313" key="3">
    <source>
        <dbReference type="Proteomes" id="UP001492380"/>
    </source>
</evidence>
<dbReference type="EMBL" id="JBBWRZ010000001">
    <property type="protein sequence ID" value="KAK8247050.1"/>
    <property type="molecule type" value="Genomic_DNA"/>
</dbReference>
<evidence type="ECO:0000256" key="1">
    <source>
        <dbReference type="SAM" id="MobiDB-lite"/>
    </source>
</evidence>
<feature type="region of interest" description="Disordered" evidence="1">
    <location>
        <begin position="71"/>
        <end position="105"/>
    </location>
</feature>
<organism evidence="2 3">
    <name type="scientific">Phyllosticta capitalensis</name>
    <dbReference type="NCBI Taxonomy" id="121624"/>
    <lineage>
        <taxon>Eukaryota</taxon>
        <taxon>Fungi</taxon>
        <taxon>Dikarya</taxon>
        <taxon>Ascomycota</taxon>
        <taxon>Pezizomycotina</taxon>
        <taxon>Dothideomycetes</taxon>
        <taxon>Dothideomycetes incertae sedis</taxon>
        <taxon>Botryosphaeriales</taxon>
        <taxon>Phyllostictaceae</taxon>
        <taxon>Phyllosticta</taxon>
    </lineage>
</organism>
<sequence>MLIRRPMMDLKEADRLRNNARVPTFSLLSTTSLLIAAYQELTLSFFYHRLCSGDSKYLHVAWQRKESSPKYLGKSRLSSQAQPGRDNQRSPIKRARAYRTQVPRDARVPKYEDAKACETAPQIDRLASSECSADVPNCPVRRTQDAACSMQPAIAAVPWPRLSSSRLPGTSSLQQPDGANQPQPSWVRSSATTASGKRYNVETFRFRRRWIIDEMDGSIEG</sequence>
<feature type="region of interest" description="Disordered" evidence="1">
    <location>
        <begin position="160"/>
        <end position="193"/>
    </location>
</feature>
<keyword evidence="3" id="KW-1185">Reference proteome</keyword>